<reference evidence="5" key="1">
    <citation type="journal article" date="2020" name="PLoS Negl. Trop. Dis.">
        <title>High-quality nuclear genome for Sarcoptes scabiei-A critical resource for a neglected parasite.</title>
        <authorList>
            <person name="Korhonen P.K."/>
            <person name="Gasser R.B."/>
            <person name="Ma G."/>
            <person name="Wang T."/>
            <person name="Stroehlein A.J."/>
            <person name="Young N.D."/>
            <person name="Ang C.S."/>
            <person name="Fernando D.D."/>
            <person name="Lu H.C."/>
            <person name="Taylor S."/>
            <person name="Reynolds S.L."/>
            <person name="Mofiz E."/>
            <person name="Najaraj S.H."/>
            <person name="Gowda H."/>
            <person name="Madugundu A."/>
            <person name="Renuse S."/>
            <person name="Holt D."/>
            <person name="Pandey A."/>
            <person name="Papenfuss A.T."/>
            <person name="Fischer K."/>
        </authorList>
    </citation>
    <scope>NUCLEOTIDE SEQUENCE [LARGE SCALE GENOMIC DNA]</scope>
</reference>
<proteinExistence type="predicted"/>
<keyword evidence="2" id="KW-0472">Membrane</keyword>
<reference evidence="3" key="2">
    <citation type="submission" date="2020-01" db="EMBL/GenBank/DDBJ databases">
        <authorList>
            <person name="Korhonen P.K.K."/>
            <person name="Guangxu M.G."/>
            <person name="Wang T.W."/>
            <person name="Stroehlein A.J.S."/>
            <person name="Young N.D."/>
            <person name="Ang C.-S.A."/>
            <person name="Fernando D.W.F."/>
            <person name="Lu H.L."/>
            <person name="Taylor S.T."/>
            <person name="Ehtesham M.E.M."/>
            <person name="Najaraj S.H.N."/>
            <person name="Harsha G.H.G."/>
            <person name="Madugundu A.M."/>
            <person name="Renuse S.R."/>
            <person name="Holt D.H."/>
            <person name="Pandey A.P."/>
            <person name="Papenfuss A.P."/>
            <person name="Gasser R.B.G."/>
            <person name="Fischer K.F."/>
        </authorList>
    </citation>
    <scope>NUCLEOTIDE SEQUENCE</scope>
    <source>
        <strain evidence="3">SSS_KF_BRIS2020</strain>
    </source>
</reference>
<dbReference type="Proteomes" id="UP000070412">
    <property type="component" value="Unassembled WGS sequence"/>
</dbReference>
<dbReference type="EnsemblMetazoa" id="SSS_7624s_mrna">
    <property type="protein sequence ID" value="KAF7490952.1"/>
    <property type="gene ID" value="SSS_7624"/>
</dbReference>
<keyword evidence="2" id="KW-0812">Transmembrane</keyword>
<name>A0A834R5Q5_SARSC</name>
<feature type="region of interest" description="Disordered" evidence="1">
    <location>
        <begin position="317"/>
        <end position="362"/>
    </location>
</feature>
<evidence type="ECO:0000256" key="1">
    <source>
        <dbReference type="SAM" id="MobiDB-lite"/>
    </source>
</evidence>
<keyword evidence="5" id="KW-1185">Reference proteome</keyword>
<reference evidence="4" key="3">
    <citation type="submission" date="2022-06" db="UniProtKB">
        <authorList>
            <consortium name="EnsemblMetazoa"/>
        </authorList>
    </citation>
    <scope>IDENTIFICATION</scope>
</reference>
<dbReference type="OrthoDB" id="6516078at2759"/>
<accession>A0A834R5Q5</accession>
<evidence type="ECO:0000256" key="2">
    <source>
        <dbReference type="SAM" id="Phobius"/>
    </source>
</evidence>
<sequence length="362" mass="40923">MKQFQALAAPKIAKMVETNRFRFFAIISMFLYLNTVQIMCSHYGGYHEPPIVKVIHKTVHIPKAVPVPKVIHVPKMVPVPKTVAVPHPVYVPVKVPIYKTVKKMIPIPKTIPVPKPVPVPVPKPVPVPVPIIKHQPVPVYKTVAVARPYRVPYPVKVPKYVPYPVPKVVHVPKPYPVPVKVPIYKQVIVKKPVHIPVPVYIKKKPVYHPPSYAYDDYAAKAAASNLYEKKVLPPPNQSQKMIRLNIETPINVQSMSETSYSIAPKNRANGVLSSNQSLLPKQVTMEPLISSDNEPHRMFYMQKSYSDQPQESLKSFYQEPVIEDQSSSDSQSIDSNENISPKQNVDNDNNSIASERKRRFLN</sequence>
<protein>
    <submittedName>
        <fullName evidence="3 4">Uncharacterized protein</fullName>
    </submittedName>
</protein>
<dbReference type="AlphaFoldDB" id="A0A834R5Q5"/>
<dbReference type="EMBL" id="WVUK01000062">
    <property type="protein sequence ID" value="KAF7490952.1"/>
    <property type="molecule type" value="Genomic_DNA"/>
</dbReference>
<feature type="compositionally biased region" description="Polar residues" evidence="1">
    <location>
        <begin position="341"/>
        <end position="353"/>
    </location>
</feature>
<gene>
    <name evidence="3" type="ORF">SSS_7624</name>
</gene>
<evidence type="ECO:0000313" key="4">
    <source>
        <dbReference type="EnsemblMetazoa" id="KAF7490952.1"/>
    </source>
</evidence>
<feature type="transmembrane region" description="Helical" evidence="2">
    <location>
        <begin position="21"/>
        <end position="39"/>
    </location>
</feature>
<keyword evidence="2" id="KW-1133">Transmembrane helix</keyword>
<organism evidence="3">
    <name type="scientific">Sarcoptes scabiei</name>
    <name type="common">Itch mite</name>
    <name type="synonym">Acarus scabiei</name>
    <dbReference type="NCBI Taxonomy" id="52283"/>
    <lineage>
        <taxon>Eukaryota</taxon>
        <taxon>Metazoa</taxon>
        <taxon>Ecdysozoa</taxon>
        <taxon>Arthropoda</taxon>
        <taxon>Chelicerata</taxon>
        <taxon>Arachnida</taxon>
        <taxon>Acari</taxon>
        <taxon>Acariformes</taxon>
        <taxon>Sarcoptiformes</taxon>
        <taxon>Astigmata</taxon>
        <taxon>Psoroptidia</taxon>
        <taxon>Sarcoptoidea</taxon>
        <taxon>Sarcoptidae</taxon>
        <taxon>Sarcoptinae</taxon>
        <taxon>Sarcoptes</taxon>
    </lineage>
</organism>
<evidence type="ECO:0000313" key="5">
    <source>
        <dbReference type="Proteomes" id="UP000070412"/>
    </source>
</evidence>
<evidence type="ECO:0000313" key="3">
    <source>
        <dbReference type="EMBL" id="KAF7490952.1"/>
    </source>
</evidence>
<feature type="compositionally biased region" description="Low complexity" evidence="1">
    <location>
        <begin position="323"/>
        <end position="340"/>
    </location>
</feature>